<sequence>MLDDVQRRSSYSTPQAIWVSQNTTSGWSLPVKQGGSNETIGRGTTFAGTDVSTRENIGTKTKKKERKRVSEEIVQREEQLESGQISRRTIRSIESESHKCP</sequence>
<feature type="compositionally biased region" description="Basic and acidic residues" evidence="1">
    <location>
        <begin position="68"/>
        <end position="79"/>
    </location>
</feature>
<dbReference type="AlphaFoldDB" id="A0ABD2BE78"/>
<feature type="region of interest" description="Disordered" evidence="1">
    <location>
        <begin position="23"/>
        <end position="101"/>
    </location>
</feature>
<protein>
    <submittedName>
        <fullName evidence="2">Uncharacterized protein</fullName>
    </submittedName>
</protein>
<reference evidence="2 3" key="1">
    <citation type="journal article" date="2024" name="Ann. Entomol. Soc. Am.">
        <title>Genomic analyses of the southern and eastern yellowjacket wasps (Hymenoptera: Vespidae) reveal evolutionary signatures of social life.</title>
        <authorList>
            <person name="Catto M.A."/>
            <person name="Caine P.B."/>
            <person name="Orr S.E."/>
            <person name="Hunt B.G."/>
            <person name="Goodisman M.A.D."/>
        </authorList>
    </citation>
    <scope>NUCLEOTIDE SEQUENCE [LARGE SCALE GENOMIC DNA]</scope>
    <source>
        <strain evidence="2">233</strain>
        <tissue evidence="2">Head and thorax</tissue>
    </source>
</reference>
<evidence type="ECO:0000313" key="2">
    <source>
        <dbReference type="EMBL" id="KAL2731048.1"/>
    </source>
</evidence>
<feature type="compositionally biased region" description="Basic and acidic residues" evidence="1">
    <location>
        <begin position="91"/>
        <end position="101"/>
    </location>
</feature>
<evidence type="ECO:0000256" key="1">
    <source>
        <dbReference type="SAM" id="MobiDB-lite"/>
    </source>
</evidence>
<dbReference type="EMBL" id="JAUDFV010000110">
    <property type="protein sequence ID" value="KAL2731048.1"/>
    <property type="molecule type" value="Genomic_DNA"/>
</dbReference>
<proteinExistence type="predicted"/>
<evidence type="ECO:0000313" key="3">
    <source>
        <dbReference type="Proteomes" id="UP001607302"/>
    </source>
</evidence>
<organism evidence="2 3">
    <name type="scientific">Vespula squamosa</name>
    <name type="common">Southern yellow jacket</name>
    <name type="synonym">Wasp</name>
    <dbReference type="NCBI Taxonomy" id="30214"/>
    <lineage>
        <taxon>Eukaryota</taxon>
        <taxon>Metazoa</taxon>
        <taxon>Ecdysozoa</taxon>
        <taxon>Arthropoda</taxon>
        <taxon>Hexapoda</taxon>
        <taxon>Insecta</taxon>
        <taxon>Pterygota</taxon>
        <taxon>Neoptera</taxon>
        <taxon>Endopterygota</taxon>
        <taxon>Hymenoptera</taxon>
        <taxon>Apocrita</taxon>
        <taxon>Aculeata</taxon>
        <taxon>Vespoidea</taxon>
        <taxon>Vespidae</taxon>
        <taxon>Vespinae</taxon>
        <taxon>Vespula</taxon>
    </lineage>
</organism>
<comment type="caution">
    <text evidence="2">The sequence shown here is derived from an EMBL/GenBank/DDBJ whole genome shotgun (WGS) entry which is preliminary data.</text>
</comment>
<accession>A0ABD2BE78</accession>
<dbReference type="Proteomes" id="UP001607302">
    <property type="component" value="Unassembled WGS sequence"/>
</dbReference>
<gene>
    <name evidence="2" type="ORF">V1478_005461</name>
</gene>
<feature type="compositionally biased region" description="Polar residues" evidence="1">
    <location>
        <begin position="46"/>
        <end position="59"/>
    </location>
</feature>
<name>A0ABD2BE78_VESSQ</name>
<keyword evidence="3" id="KW-1185">Reference proteome</keyword>